<comment type="caution">
    <text evidence="2">The sequence shown here is derived from an EMBL/GenBank/DDBJ whole genome shotgun (WGS) entry which is preliminary data.</text>
</comment>
<dbReference type="OrthoDB" id="3070641at2759"/>
<evidence type="ECO:0000256" key="1">
    <source>
        <dbReference type="SAM" id="MobiDB-lite"/>
    </source>
</evidence>
<feature type="compositionally biased region" description="Polar residues" evidence="1">
    <location>
        <begin position="266"/>
        <end position="278"/>
    </location>
</feature>
<dbReference type="Proteomes" id="UP000298030">
    <property type="component" value="Unassembled WGS sequence"/>
</dbReference>
<dbReference type="EMBL" id="QPFP01000015">
    <property type="protein sequence ID" value="TEB32467.1"/>
    <property type="molecule type" value="Genomic_DNA"/>
</dbReference>
<feature type="region of interest" description="Disordered" evidence="1">
    <location>
        <begin position="61"/>
        <end position="93"/>
    </location>
</feature>
<proteinExistence type="predicted"/>
<protein>
    <submittedName>
        <fullName evidence="2">Uncharacterized protein</fullName>
    </submittedName>
</protein>
<sequence length="560" mass="60879">MVGVTNARSQESILELPETLARYLEPNLTRTAIARAITQPVRARRTDAPPQRNVFRQAHTEDFAYHRPGSSLDSPSPSPRYSSEVGNSSNAAPSAFPGINLTEAFLKGRALGNDAKRSSAPAALGINTCDIVREEPQSIAQVIFQDYETALREFALAEQEPSEFYPESTAGPSRLQRDARSKSYPGSQSYSSKLFELELSPIFEDSPVFASTGNCILFEGEDSAGSQEVDKANAKEDVIVSDSSESSYGELIESKTFGCDTRYEEPSTQSPEQDTSLGNDPYVDKECSEDESDSHDASQSDHLSLGGALQAKPWPVPSLTLTQPTPESTKSSNFLAHQLSVDRIVEEEEANHSYRKDDNHSLRRVLEEVDPVGQRNCSIAHSTWLDTVESSVNTSEVEGPTRFLGGVMVDEHGSIVRGNGIVGGSGLRESMQHQTGLSRCMTRDCAESVTTQRKKRWSLISSLKSRSTTTNGRSDRSGASSIWTRLSTVLSSTDKKTLAGSLACSDDGGTLAYPPAAGFKECSGDESVSLEKQVGCEILQKEEEQFLYEKAGLSLELGKV</sequence>
<name>A0A4Y7TE64_COPMI</name>
<keyword evidence="3" id="KW-1185">Reference proteome</keyword>
<organism evidence="2 3">
    <name type="scientific">Coprinellus micaceus</name>
    <name type="common">Glistening ink-cap mushroom</name>
    <name type="synonym">Coprinus micaceus</name>
    <dbReference type="NCBI Taxonomy" id="71717"/>
    <lineage>
        <taxon>Eukaryota</taxon>
        <taxon>Fungi</taxon>
        <taxon>Dikarya</taxon>
        <taxon>Basidiomycota</taxon>
        <taxon>Agaricomycotina</taxon>
        <taxon>Agaricomycetes</taxon>
        <taxon>Agaricomycetidae</taxon>
        <taxon>Agaricales</taxon>
        <taxon>Agaricineae</taxon>
        <taxon>Psathyrellaceae</taxon>
        <taxon>Coprinellus</taxon>
    </lineage>
</organism>
<dbReference type="AlphaFoldDB" id="A0A4Y7TE64"/>
<evidence type="ECO:0000313" key="3">
    <source>
        <dbReference type="Proteomes" id="UP000298030"/>
    </source>
</evidence>
<feature type="region of interest" description="Disordered" evidence="1">
    <location>
        <begin position="256"/>
        <end position="333"/>
    </location>
</feature>
<gene>
    <name evidence="2" type="ORF">FA13DRAFT_1790769</name>
</gene>
<feature type="region of interest" description="Disordered" evidence="1">
    <location>
        <begin position="161"/>
        <end position="188"/>
    </location>
</feature>
<feature type="compositionally biased region" description="Low complexity" evidence="1">
    <location>
        <begin position="68"/>
        <end position="83"/>
    </location>
</feature>
<reference evidence="2 3" key="1">
    <citation type="journal article" date="2019" name="Nat. Ecol. Evol.">
        <title>Megaphylogeny resolves global patterns of mushroom evolution.</title>
        <authorList>
            <person name="Varga T."/>
            <person name="Krizsan K."/>
            <person name="Foldi C."/>
            <person name="Dima B."/>
            <person name="Sanchez-Garcia M."/>
            <person name="Sanchez-Ramirez S."/>
            <person name="Szollosi G.J."/>
            <person name="Szarkandi J.G."/>
            <person name="Papp V."/>
            <person name="Albert L."/>
            <person name="Andreopoulos W."/>
            <person name="Angelini C."/>
            <person name="Antonin V."/>
            <person name="Barry K.W."/>
            <person name="Bougher N.L."/>
            <person name="Buchanan P."/>
            <person name="Buyck B."/>
            <person name="Bense V."/>
            <person name="Catcheside P."/>
            <person name="Chovatia M."/>
            <person name="Cooper J."/>
            <person name="Damon W."/>
            <person name="Desjardin D."/>
            <person name="Finy P."/>
            <person name="Geml J."/>
            <person name="Haridas S."/>
            <person name="Hughes K."/>
            <person name="Justo A."/>
            <person name="Karasinski D."/>
            <person name="Kautmanova I."/>
            <person name="Kiss B."/>
            <person name="Kocsube S."/>
            <person name="Kotiranta H."/>
            <person name="LaButti K.M."/>
            <person name="Lechner B.E."/>
            <person name="Liimatainen K."/>
            <person name="Lipzen A."/>
            <person name="Lukacs Z."/>
            <person name="Mihaltcheva S."/>
            <person name="Morgado L.N."/>
            <person name="Niskanen T."/>
            <person name="Noordeloos M.E."/>
            <person name="Ohm R.A."/>
            <person name="Ortiz-Santana B."/>
            <person name="Ovrebo C."/>
            <person name="Racz N."/>
            <person name="Riley R."/>
            <person name="Savchenko A."/>
            <person name="Shiryaev A."/>
            <person name="Soop K."/>
            <person name="Spirin V."/>
            <person name="Szebenyi C."/>
            <person name="Tomsovsky M."/>
            <person name="Tulloss R.E."/>
            <person name="Uehling J."/>
            <person name="Grigoriev I.V."/>
            <person name="Vagvolgyi C."/>
            <person name="Papp T."/>
            <person name="Martin F.M."/>
            <person name="Miettinen O."/>
            <person name="Hibbett D.S."/>
            <person name="Nagy L.G."/>
        </authorList>
    </citation>
    <scope>NUCLEOTIDE SEQUENCE [LARGE SCALE GENOMIC DNA]</scope>
    <source>
        <strain evidence="2 3">FP101781</strain>
    </source>
</reference>
<feature type="compositionally biased region" description="Polar residues" evidence="1">
    <location>
        <begin position="319"/>
        <end position="333"/>
    </location>
</feature>
<accession>A0A4Y7TE64</accession>
<evidence type="ECO:0000313" key="2">
    <source>
        <dbReference type="EMBL" id="TEB32467.1"/>
    </source>
</evidence>